<evidence type="ECO:0000259" key="2">
    <source>
        <dbReference type="SMART" id="SM00355"/>
    </source>
</evidence>
<keyword evidence="4" id="KW-1185">Reference proteome</keyword>
<feature type="compositionally biased region" description="Acidic residues" evidence="1">
    <location>
        <begin position="634"/>
        <end position="646"/>
    </location>
</feature>
<name>A0AAN7CFW9_9PEZI</name>
<feature type="compositionally biased region" description="Basic residues" evidence="1">
    <location>
        <begin position="284"/>
        <end position="298"/>
    </location>
</feature>
<comment type="caution">
    <text evidence="3">The sequence shown here is derived from an EMBL/GenBank/DDBJ whole genome shotgun (WGS) entry which is preliminary data.</text>
</comment>
<dbReference type="InterPro" id="IPR039970">
    <property type="entry name" value="TF_Grauzone"/>
</dbReference>
<evidence type="ECO:0000313" key="3">
    <source>
        <dbReference type="EMBL" id="KAK4241341.1"/>
    </source>
</evidence>
<organism evidence="3 4">
    <name type="scientific">Achaetomium macrosporum</name>
    <dbReference type="NCBI Taxonomy" id="79813"/>
    <lineage>
        <taxon>Eukaryota</taxon>
        <taxon>Fungi</taxon>
        <taxon>Dikarya</taxon>
        <taxon>Ascomycota</taxon>
        <taxon>Pezizomycotina</taxon>
        <taxon>Sordariomycetes</taxon>
        <taxon>Sordariomycetidae</taxon>
        <taxon>Sordariales</taxon>
        <taxon>Chaetomiaceae</taxon>
        <taxon>Achaetomium</taxon>
    </lineage>
</organism>
<dbReference type="SMART" id="SM00355">
    <property type="entry name" value="ZnF_C2H2"/>
    <property type="match status" value="3"/>
</dbReference>
<dbReference type="EMBL" id="MU860024">
    <property type="protein sequence ID" value="KAK4241341.1"/>
    <property type="molecule type" value="Genomic_DNA"/>
</dbReference>
<reference evidence="3" key="1">
    <citation type="journal article" date="2023" name="Mol. Phylogenet. Evol.">
        <title>Genome-scale phylogeny and comparative genomics of the fungal order Sordariales.</title>
        <authorList>
            <person name="Hensen N."/>
            <person name="Bonometti L."/>
            <person name="Westerberg I."/>
            <person name="Brannstrom I.O."/>
            <person name="Guillou S."/>
            <person name="Cros-Aarteil S."/>
            <person name="Calhoun S."/>
            <person name="Haridas S."/>
            <person name="Kuo A."/>
            <person name="Mondo S."/>
            <person name="Pangilinan J."/>
            <person name="Riley R."/>
            <person name="LaButti K."/>
            <person name="Andreopoulos B."/>
            <person name="Lipzen A."/>
            <person name="Chen C."/>
            <person name="Yan M."/>
            <person name="Daum C."/>
            <person name="Ng V."/>
            <person name="Clum A."/>
            <person name="Steindorff A."/>
            <person name="Ohm R.A."/>
            <person name="Martin F."/>
            <person name="Silar P."/>
            <person name="Natvig D.O."/>
            <person name="Lalanne C."/>
            <person name="Gautier V."/>
            <person name="Ament-Velasquez S.L."/>
            <person name="Kruys A."/>
            <person name="Hutchinson M.I."/>
            <person name="Powell A.J."/>
            <person name="Barry K."/>
            <person name="Miller A.N."/>
            <person name="Grigoriev I.V."/>
            <person name="Debuchy R."/>
            <person name="Gladieux P."/>
            <person name="Hiltunen Thoren M."/>
            <person name="Johannesson H."/>
        </authorList>
    </citation>
    <scope>NUCLEOTIDE SEQUENCE</scope>
    <source>
        <strain evidence="3">CBS 532.94</strain>
    </source>
</reference>
<feature type="compositionally biased region" description="Acidic residues" evidence="1">
    <location>
        <begin position="614"/>
        <end position="625"/>
    </location>
</feature>
<feature type="domain" description="C2H2-type" evidence="2">
    <location>
        <begin position="402"/>
        <end position="448"/>
    </location>
</feature>
<dbReference type="PANTHER" id="PTHR23225:SF2">
    <property type="entry name" value="AT09679P-RELATED"/>
    <property type="match status" value="1"/>
</dbReference>
<feature type="domain" description="C2H2-type" evidence="2">
    <location>
        <begin position="369"/>
        <end position="396"/>
    </location>
</feature>
<feature type="region of interest" description="Disordered" evidence="1">
    <location>
        <begin position="93"/>
        <end position="135"/>
    </location>
</feature>
<feature type="compositionally biased region" description="Polar residues" evidence="1">
    <location>
        <begin position="178"/>
        <end position="195"/>
    </location>
</feature>
<feature type="compositionally biased region" description="Basic and acidic residues" evidence="1">
    <location>
        <begin position="196"/>
        <end position="213"/>
    </location>
</feature>
<dbReference type="Proteomes" id="UP001303760">
    <property type="component" value="Unassembled WGS sequence"/>
</dbReference>
<dbReference type="Gene3D" id="3.30.160.60">
    <property type="entry name" value="Classic Zinc Finger"/>
    <property type="match status" value="1"/>
</dbReference>
<feature type="domain" description="C2H2-type" evidence="2">
    <location>
        <begin position="340"/>
        <end position="364"/>
    </location>
</feature>
<proteinExistence type="predicted"/>
<gene>
    <name evidence="3" type="ORF">C8A03DRAFT_12393</name>
</gene>
<feature type="region of interest" description="Disordered" evidence="1">
    <location>
        <begin position="450"/>
        <end position="483"/>
    </location>
</feature>
<dbReference type="PANTHER" id="PTHR23225">
    <property type="entry name" value="ZINC FINGER PROTEIN"/>
    <property type="match status" value="1"/>
</dbReference>
<evidence type="ECO:0000313" key="4">
    <source>
        <dbReference type="Proteomes" id="UP001303760"/>
    </source>
</evidence>
<feature type="region of interest" description="Disordered" evidence="1">
    <location>
        <begin position="174"/>
        <end position="323"/>
    </location>
</feature>
<sequence length="646" mass="71687">MADPFVLGSSAFYEDMSYASQTCSGSEEGPMDANMTFVDPNLHSSSAYAYTYVWEDPVQQSLKQFALKMNPKAAFPFSQPTRQASDRIQIRSSIGIDPVPPPSHARLPSPVSTVEPPPTVNARSPPAETESYPDNFPRTPPDTVLLSPFQAPLPVEPYYAVQFTSMGPSGYVNPFDVNPSQQSEYSGSDSGNNDFDFSRWRPSLDSHGSHCDTESGQSTAVPDFLPERMSSPEQMPPVAEDEINASTQYPLPPKDEGDMDSDNGCKVPVKRQNYDDADGDYQPHKKRKTFTRTPRRRAAKTDVPASAPSSRRTPRSRAGNFAHPPRALPALSCSVTKTTLTCRECGQSTFRYQSELDAHIKMNHQHHPFNCVFDFAGCTKTFPNKNEWKRHVNTQHLLLHYWKCMEGDCARTHANNKPSTSPGNTNSSSSNNLFNRKDLFTQHYRRMHAHPSIRDHLPASTTTKRKAPPPSSSSSSRATNKLTPELQTRILEWEARLQHRQEAFKRDRCKLPLLMRCPVRGCEQAAFRGEEAWNQRMEHIAKHMERAAEGREGRVVFGGEGDPTLVGWASSKGVGIISRAAGKRSEDGGGGTGREGEGGWVLNGEAGNGMMIKEEEEEEEVEEMIEVSSGVGNGDEEEDAEGEEDE</sequence>
<dbReference type="AlphaFoldDB" id="A0AAN7CFW9"/>
<feature type="compositionally biased region" description="Gly residues" evidence="1">
    <location>
        <begin position="588"/>
        <end position="601"/>
    </location>
</feature>
<reference evidence="3" key="2">
    <citation type="submission" date="2023-05" db="EMBL/GenBank/DDBJ databases">
        <authorList>
            <consortium name="Lawrence Berkeley National Laboratory"/>
            <person name="Steindorff A."/>
            <person name="Hensen N."/>
            <person name="Bonometti L."/>
            <person name="Westerberg I."/>
            <person name="Brannstrom I.O."/>
            <person name="Guillou S."/>
            <person name="Cros-Aarteil S."/>
            <person name="Calhoun S."/>
            <person name="Haridas S."/>
            <person name="Kuo A."/>
            <person name="Mondo S."/>
            <person name="Pangilinan J."/>
            <person name="Riley R."/>
            <person name="Labutti K."/>
            <person name="Andreopoulos B."/>
            <person name="Lipzen A."/>
            <person name="Chen C."/>
            <person name="Yanf M."/>
            <person name="Daum C."/>
            <person name="Ng V."/>
            <person name="Clum A."/>
            <person name="Ohm R."/>
            <person name="Martin F."/>
            <person name="Silar P."/>
            <person name="Natvig D."/>
            <person name="Lalanne C."/>
            <person name="Gautier V."/>
            <person name="Ament-Velasquez S.L."/>
            <person name="Kruys A."/>
            <person name="Hutchinson M.I."/>
            <person name="Powell A.J."/>
            <person name="Barry K."/>
            <person name="Miller A.N."/>
            <person name="Grigoriev I.V."/>
            <person name="Debuchy R."/>
            <person name="Gladieux P."/>
            <person name="Thoren M.H."/>
            <person name="Johannesson H."/>
        </authorList>
    </citation>
    <scope>NUCLEOTIDE SEQUENCE</scope>
    <source>
        <strain evidence="3">CBS 532.94</strain>
    </source>
</reference>
<dbReference type="InterPro" id="IPR013087">
    <property type="entry name" value="Znf_C2H2_type"/>
</dbReference>
<accession>A0AAN7CFW9</accession>
<protein>
    <submittedName>
        <fullName evidence="3">Zinc finger protein ZIC 5</fullName>
    </submittedName>
</protein>
<evidence type="ECO:0000256" key="1">
    <source>
        <dbReference type="SAM" id="MobiDB-lite"/>
    </source>
</evidence>
<feature type="region of interest" description="Disordered" evidence="1">
    <location>
        <begin position="581"/>
        <end position="646"/>
    </location>
</feature>
<dbReference type="GO" id="GO:0003700">
    <property type="term" value="F:DNA-binding transcription factor activity"/>
    <property type="evidence" value="ECO:0007669"/>
    <property type="project" value="InterPro"/>
</dbReference>